<keyword evidence="2" id="KW-0614">Plasmid</keyword>
<proteinExistence type="inferred from homology"/>
<evidence type="ECO:0000313" key="3">
    <source>
        <dbReference type="EMBL" id="CQR32817.1"/>
    </source>
</evidence>
<dbReference type="EC" id="3.1.-.-" evidence="1"/>
<reference evidence="3 5" key="5">
    <citation type="submission" date="2015-03" db="EMBL/GenBank/DDBJ databases">
        <authorList>
            <person name="Regsiter A."/>
            <person name="william w."/>
        </authorList>
    </citation>
    <scope>NUCLEOTIDE SEQUENCE [LARGE SCALE GENOMIC DNA]</scope>
    <source>
        <strain evidence="3 5">CB1</strain>
    </source>
</reference>
<reference evidence="2" key="4">
    <citation type="submission" date="2010-07" db="EMBL/GenBank/DDBJ databases">
        <authorList>
            <person name="Genoscope - CEA"/>
        </authorList>
    </citation>
    <scope>NUCLEOTIDE SEQUENCE</scope>
    <source>
        <strain evidence="2">3As</strain>
        <plasmid evidence="2">pTHI</plasmid>
    </source>
</reference>
<dbReference type="SUPFAM" id="SSF50118">
    <property type="entry name" value="Cell growth inhibitor/plasmid maintenance toxic component"/>
    <property type="match status" value="1"/>
</dbReference>
<dbReference type="OrthoDB" id="9793906at2"/>
<dbReference type="PANTHER" id="PTHR33988">
    <property type="entry name" value="ENDORIBONUCLEASE MAZF-RELATED"/>
    <property type="match status" value="1"/>
</dbReference>
<dbReference type="PIRSF" id="PIRSF033490">
    <property type="entry name" value="MazF"/>
    <property type="match status" value="1"/>
</dbReference>
<sequence length="110" mass="11693">MERGDIYLVSLDPTSGHEQQGMRPVLIVSPGKFNRVMKTPVIVPITNGGNFARSAGFTVSLSGAGTQTTGVVLCSQPRALDVLSRGGRKIESLPADLMDEVRAKLLAILD</sequence>
<evidence type="ECO:0000313" key="2">
    <source>
        <dbReference type="EMBL" id="CAZ90463.1"/>
    </source>
</evidence>
<geneLocation type="plasmid" evidence="2 4">
    <name>pTHI</name>
</geneLocation>
<reference evidence="4" key="2">
    <citation type="journal article" date="2010" name="PLoS Genet.">
        <title>Structure, function, and evolution of the Thiomonas spp. genome.</title>
        <authorList>
            <person name="Arsene-Ploetze F."/>
            <person name="Koechler S."/>
            <person name="Marchal M."/>
            <person name="Coppee J.Y."/>
            <person name="Chandler M."/>
            <person name="Bonnefoy V."/>
            <person name="Brochier-Armanet C."/>
            <person name="Barakat M."/>
            <person name="Barbe V."/>
            <person name="Battaglia-Brunet F."/>
            <person name="Bruneel O."/>
            <person name="Bryan C.G."/>
            <person name="Cleiss-Arnold J."/>
            <person name="Cruveiller S."/>
            <person name="Erhardt M."/>
            <person name="Heinrich-Salmeron A."/>
            <person name="Hommais F."/>
            <person name="Joulian C."/>
            <person name="Krin E."/>
            <person name="Lieutaud A."/>
            <person name="Lievremont D."/>
            <person name="Michel C."/>
            <person name="Muller D."/>
            <person name="Ortet P."/>
            <person name="Proux C."/>
            <person name="Siguier P."/>
            <person name="Roche D."/>
            <person name="Rouy Z."/>
            <person name="Salvignol G."/>
            <person name="Slyemi D."/>
            <person name="Talla E."/>
            <person name="Weiss S."/>
            <person name="Weissenbach J."/>
            <person name="Medigue C."/>
            <person name="Bertin P.N."/>
        </authorList>
    </citation>
    <scope>NUCLEOTIDE SEQUENCE [LARGE SCALE GENOMIC DNA]</scope>
    <source>
        <strain evidence="4">DSM 22701 / CIP 110005 / 3As</strain>
    </source>
</reference>
<evidence type="ECO:0000313" key="4">
    <source>
        <dbReference type="Proteomes" id="UP000002372"/>
    </source>
</evidence>
<protein>
    <recommendedName>
        <fullName evidence="1">mRNA interferase</fullName>
        <ecNumber evidence="1">3.1.-.-</ecNumber>
    </recommendedName>
</protein>
<dbReference type="Proteomes" id="UP000002372">
    <property type="component" value="Plasmid pTHI"/>
</dbReference>
<dbReference type="Gene3D" id="2.30.30.110">
    <property type="match status" value="1"/>
</dbReference>
<comment type="function">
    <text evidence="1">Toxic component of a type II toxin-antitoxin (TA) system.</text>
</comment>
<dbReference type="EMBL" id="CTRI01000013">
    <property type="protein sequence ID" value="CQR32817.1"/>
    <property type="molecule type" value="Genomic_DNA"/>
</dbReference>
<reference key="3">
    <citation type="journal article" date="2010" name="PLoS Genet.">
        <title>Structure, function, and evolution of the Thiomonas spp. genome.</title>
        <authorList>
            <person name="Arsene-Ploetze F."/>
            <person name="Koechler S."/>
            <person name="Marchal M."/>
            <person name="Coppee J.-.Y."/>
            <person name="Chandler M."/>
            <person name="Bonnefoy V."/>
            <person name="Brochier-Armanet C."/>
            <person name="Barakat M."/>
            <person name="Barbe V."/>
            <person name="Battaglia-Brunet F."/>
            <person name="Bruneel O."/>
            <person name="Bryan C.G."/>
            <person name="Cleiss-Arnold J."/>
            <person name="Cruveiller S."/>
            <person name="Erhardt M."/>
            <person name="Heinrich-Salmeron A."/>
            <person name="Hommais F."/>
            <person name="Joulian C."/>
            <person name="Krin E."/>
            <person name="Lieutaud A."/>
            <person name="Lievremont D."/>
            <person name="Michel C."/>
            <person name="Muller D."/>
            <person name="Ortet P."/>
            <person name="Proux C."/>
            <person name="Siguier P."/>
            <person name="Roche D."/>
            <person name="Rouy Z."/>
            <person name="Salvignol G."/>
            <person name="Slyemi D."/>
            <person name="Talla E."/>
            <person name="Weiss S."/>
            <person name="Weissenbach J."/>
            <person name="Medigue C."/>
            <person name="Bertin P.N."/>
        </authorList>
    </citation>
    <scope>NUCLEOTIDE SEQUENCE</scope>
    <source>
        <strain>3As</strain>
    </source>
</reference>
<dbReference type="GO" id="GO:0004521">
    <property type="term" value="F:RNA endonuclease activity"/>
    <property type="evidence" value="ECO:0007669"/>
    <property type="project" value="TreeGrafter"/>
</dbReference>
<dbReference type="GO" id="GO:0016075">
    <property type="term" value="P:rRNA catabolic process"/>
    <property type="evidence" value="ECO:0007669"/>
    <property type="project" value="TreeGrafter"/>
</dbReference>
<organism evidence="2 4">
    <name type="scientific">Thiomonas arsenitoxydans (strain DSM 22701 / CIP 110005 / 3As)</name>
    <dbReference type="NCBI Taxonomy" id="426114"/>
    <lineage>
        <taxon>Bacteria</taxon>
        <taxon>Pseudomonadati</taxon>
        <taxon>Pseudomonadota</taxon>
        <taxon>Betaproteobacteria</taxon>
        <taxon>Burkholderiales</taxon>
        <taxon>Thiomonas</taxon>
    </lineage>
</organism>
<keyword evidence="1" id="KW-0540">Nuclease</keyword>
<dbReference type="HOGENOM" id="CLU_121823_2_1_4"/>
<dbReference type="InterPro" id="IPR011067">
    <property type="entry name" value="Plasmid_toxin/cell-grow_inhib"/>
</dbReference>
<dbReference type="AlphaFoldDB" id="D6CVX4"/>
<dbReference type="EMBL" id="FP475957">
    <property type="protein sequence ID" value="CAZ90463.1"/>
    <property type="molecule type" value="Genomic_DNA"/>
</dbReference>
<dbReference type="GO" id="GO:0006402">
    <property type="term" value="P:mRNA catabolic process"/>
    <property type="evidence" value="ECO:0007669"/>
    <property type="project" value="TreeGrafter"/>
</dbReference>
<keyword evidence="5" id="KW-1185">Reference proteome</keyword>
<gene>
    <name evidence="2" type="primary">pemK</name>
    <name evidence="3" type="synonym">chpB</name>
    <name evidence="2" type="ordered locus">THI_p0067</name>
    <name evidence="3" type="ORF">THICB1_200067</name>
</gene>
<dbReference type="InterPro" id="IPR003477">
    <property type="entry name" value="PemK-like"/>
</dbReference>
<dbReference type="KEGG" id="thi:THI_p0067"/>
<keyword evidence="1" id="KW-0255">Endonuclease</keyword>
<accession>D6CVX4</accession>
<dbReference type="Pfam" id="PF02452">
    <property type="entry name" value="PemK_toxin"/>
    <property type="match status" value="1"/>
</dbReference>
<dbReference type="Proteomes" id="UP000078599">
    <property type="component" value="Unassembled WGS sequence"/>
</dbReference>
<dbReference type="GO" id="GO:0016787">
    <property type="term" value="F:hydrolase activity"/>
    <property type="evidence" value="ECO:0007669"/>
    <property type="project" value="UniProtKB-KW"/>
</dbReference>
<dbReference type="RefSeq" id="WP_020909930.1">
    <property type="nucleotide sequence ID" value="NC_014144.1"/>
</dbReference>
<dbReference type="GO" id="GO:0003677">
    <property type="term" value="F:DNA binding"/>
    <property type="evidence" value="ECO:0007669"/>
    <property type="project" value="InterPro"/>
</dbReference>
<keyword evidence="1" id="KW-0378">Hydrolase</keyword>
<comment type="similarity">
    <text evidence="1">Belongs to the PemK/MazF family.</text>
</comment>
<evidence type="ECO:0000256" key="1">
    <source>
        <dbReference type="PIRNR" id="PIRNR033490"/>
    </source>
</evidence>
<evidence type="ECO:0000313" key="5">
    <source>
        <dbReference type="Proteomes" id="UP000078599"/>
    </source>
</evidence>
<reference key="1">
    <citation type="submission" date="2009-07" db="EMBL/GenBank/DDBJ databases">
        <authorList>
            <person name="Genoscope - CEA"/>
        </authorList>
    </citation>
    <scope>NUCLEOTIDE SEQUENCE</scope>
    <source>
        <strain>3As</strain>
    </source>
</reference>
<dbReference type="PANTHER" id="PTHR33988:SF3">
    <property type="entry name" value="ENDORIBONUCLEASE TOXIN CHPB-RELATED"/>
    <property type="match status" value="1"/>
</dbReference>
<name>D6CVX4_THIA3</name>